<gene>
    <name evidence="3" type="ORF">CKAN_02551500</name>
</gene>
<evidence type="ECO:0000313" key="3">
    <source>
        <dbReference type="EMBL" id="RWR96146.1"/>
    </source>
</evidence>
<name>A0A3S3NJ32_9MAGN</name>
<dbReference type="Gene3D" id="1.20.58.1040">
    <property type="match status" value="1"/>
</dbReference>
<feature type="domain" description="X8" evidence="2">
    <location>
        <begin position="55"/>
        <end position="139"/>
    </location>
</feature>
<dbReference type="Pfam" id="PF07983">
    <property type="entry name" value="X8"/>
    <property type="match status" value="1"/>
</dbReference>
<dbReference type="SMART" id="SM00768">
    <property type="entry name" value="X8"/>
    <property type="match status" value="1"/>
</dbReference>
<dbReference type="OrthoDB" id="1928574at2759"/>
<evidence type="ECO:0000256" key="1">
    <source>
        <dbReference type="ARBA" id="ARBA00022729"/>
    </source>
</evidence>
<keyword evidence="4" id="KW-1185">Reference proteome</keyword>
<accession>A0A3S3NJ32</accession>
<dbReference type="Proteomes" id="UP000283530">
    <property type="component" value="Unassembled WGS sequence"/>
</dbReference>
<keyword evidence="1" id="KW-0732">Signal</keyword>
<dbReference type="PANTHER" id="PTHR31044">
    <property type="entry name" value="BETA-1,3 GLUCANASE"/>
    <property type="match status" value="1"/>
</dbReference>
<comment type="caution">
    <text evidence="3">The sequence shown here is derived from an EMBL/GenBank/DDBJ whole genome shotgun (WGS) entry which is preliminary data.</text>
</comment>
<organism evidence="3 4">
    <name type="scientific">Cinnamomum micranthum f. kanehirae</name>
    <dbReference type="NCBI Taxonomy" id="337451"/>
    <lineage>
        <taxon>Eukaryota</taxon>
        <taxon>Viridiplantae</taxon>
        <taxon>Streptophyta</taxon>
        <taxon>Embryophyta</taxon>
        <taxon>Tracheophyta</taxon>
        <taxon>Spermatophyta</taxon>
        <taxon>Magnoliopsida</taxon>
        <taxon>Magnoliidae</taxon>
        <taxon>Laurales</taxon>
        <taxon>Lauraceae</taxon>
        <taxon>Cinnamomum</taxon>
    </lineage>
</organism>
<dbReference type="EMBL" id="QPKB01000012">
    <property type="protein sequence ID" value="RWR96146.1"/>
    <property type="molecule type" value="Genomic_DNA"/>
</dbReference>
<reference evidence="3 4" key="1">
    <citation type="journal article" date="2019" name="Nat. Plants">
        <title>Stout camphor tree genome fills gaps in understanding of flowering plant genome evolution.</title>
        <authorList>
            <person name="Chaw S.M."/>
            <person name="Liu Y.C."/>
            <person name="Wu Y.W."/>
            <person name="Wang H.Y."/>
            <person name="Lin C.I."/>
            <person name="Wu C.S."/>
            <person name="Ke H.M."/>
            <person name="Chang L.Y."/>
            <person name="Hsu C.Y."/>
            <person name="Yang H.T."/>
            <person name="Sudianto E."/>
            <person name="Hsu M.H."/>
            <person name="Wu K.P."/>
            <person name="Wang L.N."/>
            <person name="Leebens-Mack J.H."/>
            <person name="Tsai I.J."/>
        </authorList>
    </citation>
    <scope>NUCLEOTIDE SEQUENCE [LARGE SCALE GENOMIC DNA]</scope>
    <source>
        <strain evidence="4">cv. Chaw 1501</strain>
        <tissue evidence="3">Young leaves</tissue>
    </source>
</reference>
<dbReference type="PANTHER" id="PTHR31044:SF57">
    <property type="entry name" value="CARBOHYDRATE-BINDING X8 DOMAIN SUPERFAMILY PROTEIN"/>
    <property type="match status" value="1"/>
</dbReference>
<protein>
    <submittedName>
        <fullName evidence="3">Glucan endo-1,3-beta-D-glucosidase-like protein</fullName>
    </submittedName>
</protein>
<evidence type="ECO:0000259" key="2">
    <source>
        <dbReference type="SMART" id="SM00768"/>
    </source>
</evidence>
<proteinExistence type="predicted"/>
<dbReference type="InterPro" id="IPR044788">
    <property type="entry name" value="X8_dom_prot"/>
</dbReference>
<sequence length="142" mass="15679">MPREPVFQHSSQSLGASEFKIMAKASLSLTMPSLFVLLLLSFSSGGMWLVHGQKIWCVAKPSSDATTLLNNINYACSEVNCSVLLNECFPCFYPDNLMSHASVAMNLYYQMKKGIGGTCDFKNSSLMVMTDPSYGNCTYPFE</sequence>
<dbReference type="GO" id="GO:0009506">
    <property type="term" value="C:plasmodesma"/>
    <property type="evidence" value="ECO:0007669"/>
    <property type="project" value="UniProtKB-ARBA"/>
</dbReference>
<evidence type="ECO:0000313" key="4">
    <source>
        <dbReference type="Proteomes" id="UP000283530"/>
    </source>
</evidence>
<dbReference type="AlphaFoldDB" id="A0A3S3NJ32"/>
<dbReference type="InterPro" id="IPR012946">
    <property type="entry name" value="X8"/>
</dbReference>